<evidence type="ECO:0000313" key="2">
    <source>
        <dbReference type="Proteomes" id="UP001330749"/>
    </source>
</evidence>
<organism evidence="1 2">
    <name type="scientific">Bacillus xiapuensis</name>
    <dbReference type="NCBI Taxonomy" id="2014075"/>
    <lineage>
        <taxon>Bacteria</taxon>
        <taxon>Bacillati</taxon>
        <taxon>Bacillota</taxon>
        <taxon>Bacilli</taxon>
        <taxon>Bacillales</taxon>
        <taxon>Bacillaceae</taxon>
        <taxon>Bacillus</taxon>
    </lineage>
</organism>
<name>A0ABU6N6M9_9BACI</name>
<sequence>MITFGIMSLNMDSETSYFDGIARNAHACGIQCFRFIPSQIHPHTLQVKGKKFDLELKNWVDCEFPIPSILYDRCFYGDDEHSKQCIPIVSWLKSRDDITFLGYGLPNKLELYEALRSSVLSAYLPRTYPVLDITALLKEIDKTKEIILKPINGSQGFGIYSVKKNDKTFHVKTEKNKKVISRIFPNDAKLITWLKTLLRQHKYLYQPYLELSNDNSQPFDIRIFLQKNETGVWVERGKGVRVGITGGILSNLSAGGSAIDFSTWLAALPAHNKDFICSELEYIITHLPPLLEKAFLPLFEIGVDIGLAKNGSLWILDMNSKPGRKVLMQTRKNIKETLDLAPLLYGKYLSQTDLQERKNLYEKTLSN</sequence>
<comment type="caution">
    <text evidence="1">The sequence shown here is derived from an EMBL/GenBank/DDBJ whole genome shotgun (WGS) entry which is preliminary data.</text>
</comment>
<dbReference type="SUPFAM" id="SSF56059">
    <property type="entry name" value="Glutathione synthetase ATP-binding domain-like"/>
    <property type="match status" value="1"/>
</dbReference>
<proteinExistence type="predicted"/>
<gene>
    <name evidence="1" type="ORF">P4447_05020</name>
</gene>
<reference evidence="1 2" key="1">
    <citation type="submission" date="2023-03" db="EMBL/GenBank/DDBJ databases">
        <title>Bacillus Genome Sequencing.</title>
        <authorList>
            <person name="Dunlap C."/>
        </authorList>
    </citation>
    <scope>NUCLEOTIDE SEQUENCE [LARGE SCALE GENOMIC DNA]</scope>
    <source>
        <strain evidence="1 2">B-14544</strain>
    </source>
</reference>
<protein>
    <submittedName>
        <fullName evidence="1">YheC/YheD family protein</fullName>
    </submittedName>
</protein>
<dbReference type="EMBL" id="JARMQG010000054">
    <property type="protein sequence ID" value="MED3561876.1"/>
    <property type="molecule type" value="Genomic_DNA"/>
</dbReference>
<dbReference type="Proteomes" id="UP001330749">
    <property type="component" value="Unassembled WGS sequence"/>
</dbReference>
<dbReference type="InterPro" id="IPR026838">
    <property type="entry name" value="YheC/D"/>
</dbReference>
<dbReference type="Pfam" id="PF14398">
    <property type="entry name" value="ATPgrasp_YheCD"/>
    <property type="match status" value="1"/>
</dbReference>
<dbReference type="InterPro" id="IPR013815">
    <property type="entry name" value="ATP_grasp_subdomain_1"/>
</dbReference>
<evidence type="ECO:0000313" key="1">
    <source>
        <dbReference type="EMBL" id="MED3561876.1"/>
    </source>
</evidence>
<dbReference type="RefSeq" id="WP_327966794.1">
    <property type="nucleotide sequence ID" value="NZ_JARMQG010000054.1"/>
</dbReference>
<accession>A0ABU6N6M9</accession>
<keyword evidence="2" id="KW-1185">Reference proteome</keyword>
<dbReference type="Gene3D" id="3.30.1490.20">
    <property type="entry name" value="ATP-grasp fold, A domain"/>
    <property type="match status" value="1"/>
</dbReference>